<evidence type="ECO:0000313" key="2">
    <source>
        <dbReference type="Proteomes" id="UP001161390"/>
    </source>
</evidence>
<organism evidence="1 2">
    <name type="scientific">Algimonas porphyrae</name>
    <dbReference type="NCBI Taxonomy" id="1128113"/>
    <lineage>
        <taxon>Bacteria</taxon>
        <taxon>Pseudomonadati</taxon>
        <taxon>Pseudomonadota</taxon>
        <taxon>Alphaproteobacteria</taxon>
        <taxon>Maricaulales</taxon>
        <taxon>Robiginitomaculaceae</taxon>
        <taxon>Algimonas</taxon>
    </lineage>
</organism>
<gene>
    <name evidence="1" type="ORF">GCM10007854_08860</name>
</gene>
<sequence>MKIVSCLLFPKTLSDADVVPISETHLRSISKIAVIDDEPFEHIVSLTNGYGFSIRQFDDIDSPILMGDRDLIVCDIKDVGKVMNSRDEGYALIEEIKKHYPTKPIIIYSSKAFNVKKQKYSKYIDEAVFKGDFDTQEWANLFDRMLNESMAFVPGWKRLRLQMLDDGVPVIEVAKVESKLVQFYNKKGRSSSPSFNDLRVLSEKDALISALTEFVKVTTKLIKITSGQS</sequence>
<name>A0ABQ5UXC1_9PROT</name>
<proteinExistence type="predicted"/>
<evidence type="ECO:0008006" key="3">
    <source>
        <dbReference type="Google" id="ProtNLM"/>
    </source>
</evidence>
<dbReference type="Gene3D" id="3.40.50.2300">
    <property type="match status" value="1"/>
</dbReference>
<accession>A0ABQ5UXC1</accession>
<protein>
    <recommendedName>
        <fullName evidence="3">Response regulator</fullName>
    </recommendedName>
</protein>
<evidence type="ECO:0000313" key="1">
    <source>
        <dbReference type="EMBL" id="GLQ19931.1"/>
    </source>
</evidence>
<comment type="caution">
    <text evidence="1">The sequence shown here is derived from an EMBL/GenBank/DDBJ whole genome shotgun (WGS) entry which is preliminary data.</text>
</comment>
<dbReference type="EMBL" id="BSNJ01000002">
    <property type="protein sequence ID" value="GLQ19931.1"/>
    <property type="molecule type" value="Genomic_DNA"/>
</dbReference>
<dbReference type="Proteomes" id="UP001161390">
    <property type="component" value="Unassembled WGS sequence"/>
</dbReference>
<reference evidence="1" key="1">
    <citation type="journal article" date="2014" name="Int. J. Syst. Evol. Microbiol.">
        <title>Complete genome of a new Firmicutes species belonging to the dominant human colonic microbiota ('Ruminococcus bicirculans') reveals two chromosomes and a selective capacity to utilize plant glucans.</title>
        <authorList>
            <consortium name="NISC Comparative Sequencing Program"/>
            <person name="Wegmann U."/>
            <person name="Louis P."/>
            <person name="Goesmann A."/>
            <person name="Henrissat B."/>
            <person name="Duncan S.H."/>
            <person name="Flint H.J."/>
        </authorList>
    </citation>
    <scope>NUCLEOTIDE SEQUENCE</scope>
    <source>
        <strain evidence="1">NBRC 108216</strain>
    </source>
</reference>
<keyword evidence="2" id="KW-1185">Reference proteome</keyword>
<reference evidence="1" key="2">
    <citation type="submission" date="2023-01" db="EMBL/GenBank/DDBJ databases">
        <title>Draft genome sequence of Algimonas porphyrae strain NBRC 108216.</title>
        <authorList>
            <person name="Sun Q."/>
            <person name="Mori K."/>
        </authorList>
    </citation>
    <scope>NUCLEOTIDE SEQUENCE</scope>
    <source>
        <strain evidence="1">NBRC 108216</strain>
    </source>
</reference>
<dbReference type="RefSeq" id="WP_284370042.1">
    <property type="nucleotide sequence ID" value="NZ_BSNJ01000002.1"/>
</dbReference>